<evidence type="ECO:0000313" key="3">
    <source>
        <dbReference type="EMBL" id="GJD97259.1"/>
    </source>
</evidence>
<evidence type="ECO:0000256" key="1">
    <source>
        <dbReference type="SAM" id="MobiDB-lite"/>
    </source>
</evidence>
<keyword evidence="2" id="KW-0732">Signal</keyword>
<organism evidence="3 4">
    <name type="scientific">Methylobacterium iners</name>
    <dbReference type="NCBI Taxonomy" id="418707"/>
    <lineage>
        <taxon>Bacteria</taxon>
        <taxon>Pseudomonadati</taxon>
        <taxon>Pseudomonadota</taxon>
        <taxon>Alphaproteobacteria</taxon>
        <taxon>Hyphomicrobiales</taxon>
        <taxon>Methylobacteriaceae</taxon>
        <taxon>Methylobacterium</taxon>
    </lineage>
</organism>
<proteinExistence type="predicted"/>
<reference evidence="3" key="2">
    <citation type="submission" date="2021-08" db="EMBL/GenBank/DDBJ databases">
        <authorList>
            <person name="Tani A."/>
            <person name="Ola A."/>
            <person name="Ogura Y."/>
            <person name="Katsura K."/>
            <person name="Hayashi T."/>
        </authorList>
    </citation>
    <scope>NUCLEOTIDE SEQUENCE</scope>
    <source>
        <strain evidence="3">DSM 19015</strain>
    </source>
</reference>
<dbReference type="EMBL" id="BPQP01000085">
    <property type="protein sequence ID" value="GJD97259.1"/>
    <property type="molecule type" value="Genomic_DNA"/>
</dbReference>
<keyword evidence="4" id="KW-1185">Reference proteome</keyword>
<comment type="caution">
    <text evidence="3">The sequence shown here is derived from an EMBL/GenBank/DDBJ whole genome shotgun (WGS) entry which is preliminary data.</text>
</comment>
<evidence type="ECO:0000256" key="2">
    <source>
        <dbReference type="SAM" id="SignalP"/>
    </source>
</evidence>
<feature type="chain" id="PRO_5047165776" evidence="2">
    <location>
        <begin position="48"/>
        <end position="186"/>
    </location>
</feature>
<reference evidence="3" key="1">
    <citation type="journal article" date="2021" name="Front. Microbiol.">
        <title>Comprehensive Comparative Genomics and Phenotyping of Methylobacterium Species.</title>
        <authorList>
            <person name="Alessa O."/>
            <person name="Ogura Y."/>
            <person name="Fujitani Y."/>
            <person name="Takami H."/>
            <person name="Hayashi T."/>
            <person name="Sahin N."/>
            <person name="Tani A."/>
        </authorList>
    </citation>
    <scope>NUCLEOTIDE SEQUENCE</scope>
    <source>
        <strain evidence="3">DSM 19015</strain>
    </source>
</reference>
<name>A0ABQ4S5V4_9HYPH</name>
<sequence>MTAPRASVPEADTLDRSHVGHTFRAMTIRAALLALSATLALAGPALAQATNAQAANKLEGTCERLVIAGQDHSAKCRGTLVNTVTRNRTSFDFSSDDGRSLSFSGNGNPQERTEESDALQPINLVIPGETTGEGVAQGPLVAVGACRFGVPSGGKTTITCEANAAKGRYEAVFVTDAKTAPGGPSN</sequence>
<feature type="compositionally biased region" description="Polar residues" evidence="1">
    <location>
        <begin position="101"/>
        <end position="110"/>
    </location>
</feature>
<evidence type="ECO:0000313" key="4">
    <source>
        <dbReference type="Proteomes" id="UP001055125"/>
    </source>
</evidence>
<gene>
    <name evidence="3" type="ORF">OCOJLMKI_4487</name>
</gene>
<dbReference type="Proteomes" id="UP001055125">
    <property type="component" value="Unassembled WGS sequence"/>
</dbReference>
<feature type="region of interest" description="Disordered" evidence="1">
    <location>
        <begin position="89"/>
        <end position="116"/>
    </location>
</feature>
<feature type="signal peptide" evidence="2">
    <location>
        <begin position="1"/>
        <end position="47"/>
    </location>
</feature>
<protein>
    <submittedName>
        <fullName evidence="3">Uncharacterized protein</fullName>
    </submittedName>
</protein>
<accession>A0ABQ4S5V4</accession>